<accession>A0A853BND9</accession>
<evidence type="ECO:0000256" key="4">
    <source>
        <dbReference type="ARBA" id="ARBA00013346"/>
    </source>
</evidence>
<dbReference type="InterPro" id="IPR029063">
    <property type="entry name" value="SAM-dependent_MTases_sf"/>
</dbReference>
<dbReference type="EMBL" id="JACCFO010000001">
    <property type="protein sequence ID" value="NYI96978.1"/>
    <property type="molecule type" value="Genomic_DNA"/>
</dbReference>
<name>A0A853BND9_9ACTN</name>
<proteinExistence type="inferred from homology"/>
<dbReference type="Proteomes" id="UP000575985">
    <property type="component" value="Unassembled WGS sequence"/>
</dbReference>
<keyword evidence="8" id="KW-0949">S-adenosyl-L-methionine</keyword>
<sequence length="371" mass="38906">MTTAPAAIHQRLRDYADRLAEQGALATAGVRDAFARVARHRFMEAFYFRGERYEVPQDALPSEEVLDIVYSDASLLTIMPADPQEPASSSSSPLVMGPMLEALDLRPGMRVLEIGAGTGYNAALIAAVTGAEVLTVEAGAQAAAGAAAAVSRLGLEDQVRVVHGDGYLGHPDTGPGAFDRIIATVGIAGVPPAWFDQLAPEGFVLAPLAHAGVHPVMKVRPDGTVGVCLWADFMPAVGPLRPAEAAGRTPGATLQGDPATVPDVVPLLGDAYNDAWFSLGAGEERVTRAYLAGTDPLGGMCALVADDSRACWLRTDGSLMHTDAATAQDMAALLTAWDKDGRPIAQAWSARLRPAATRDPLLVPAEWSLTR</sequence>
<evidence type="ECO:0000256" key="8">
    <source>
        <dbReference type="ARBA" id="ARBA00022691"/>
    </source>
</evidence>
<evidence type="ECO:0000256" key="5">
    <source>
        <dbReference type="ARBA" id="ARBA00022490"/>
    </source>
</evidence>
<evidence type="ECO:0000313" key="13">
    <source>
        <dbReference type="Proteomes" id="UP000575985"/>
    </source>
</evidence>
<dbReference type="PANTHER" id="PTHR11579:SF0">
    <property type="entry name" value="PROTEIN-L-ISOASPARTATE(D-ASPARTATE) O-METHYLTRANSFERASE"/>
    <property type="match status" value="1"/>
</dbReference>
<evidence type="ECO:0000256" key="7">
    <source>
        <dbReference type="ARBA" id="ARBA00022679"/>
    </source>
</evidence>
<comment type="caution">
    <text evidence="12">The sequence shown here is derived from an EMBL/GenBank/DDBJ whole genome shotgun (WGS) entry which is preliminary data.</text>
</comment>
<evidence type="ECO:0000256" key="6">
    <source>
        <dbReference type="ARBA" id="ARBA00022603"/>
    </source>
</evidence>
<reference evidence="12 13" key="1">
    <citation type="submission" date="2020-07" db="EMBL/GenBank/DDBJ databases">
        <title>Sequencing the genomes of 1000 actinobacteria strains.</title>
        <authorList>
            <person name="Klenk H.-P."/>
        </authorList>
    </citation>
    <scope>NUCLEOTIDE SEQUENCE [LARGE SCALE GENOMIC DNA]</scope>
    <source>
        <strain evidence="12 13">DSM 45927</strain>
    </source>
</reference>
<dbReference type="CDD" id="cd02440">
    <property type="entry name" value="AdoMet_MTases"/>
    <property type="match status" value="1"/>
</dbReference>
<dbReference type="AlphaFoldDB" id="A0A853BND9"/>
<dbReference type="Pfam" id="PF01135">
    <property type="entry name" value="PCMT"/>
    <property type="match status" value="1"/>
</dbReference>
<evidence type="ECO:0000256" key="3">
    <source>
        <dbReference type="ARBA" id="ARBA00011890"/>
    </source>
</evidence>
<dbReference type="PANTHER" id="PTHR11579">
    <property type="entry name" value="PROTEIN-L-ISOASPARTATE O-METHYLTRANSFERASE"/>
    <property type="match status" value="1"/>
</dbReference>
<keyword evidence="6 12" id="KW-0489">Methyltransferase</keyword>
<dbReference type="RefSeq" id="WP_179768248.1">
    <property type="nucleotide sequence ID" value="NZ_JACCFO010000001.1"/>
</dbReference>
<dbReference type="EC" id="2.1.1.77" evidence="3"/>
<protein>
    <recommendedName>
        <fullName evidence="4">Protein-L-isoaspartate O-methyltransferase</fullName>
        <ecNumber evidence="3">2.1.1.77</ecNumber>
    </recommendedName>
    <alternativeName>
        <fullName evidence="11">L-isoaspartyl protein carboxyl methyltransferase</fullName>
    </alternativeName>
    <alternativeName>
        <fullName evidence="9">Protein L-isoaspartyl methyltransferase</fullName>
    </alternativeName>
    <alternativeName>
        <fullName evidence="10">Protein-beta-aspartate methyltransferase</fullName>
    </alternativeName>
</protein>
<evidence type="ECO:0000256" key="1">
    <source>
        <dbReference type="ARBA" id="ARBA00004496"/>
    </source>
</evidence>
<evidence type="ECO:0000256" key="10">
    <source>
        <dbReference type="ARBA" id="ARBA00031323"/>
    </source>
</evidence>
<evidence type="ECO:0000256" key="2">
    <source>
        <dbReference type="ARBA" id="ARBA00005369"/>
    </source>
</evidence>
<dbReference type="InterPro" id="IPR000682">
    <property type="entry name" value="PCMT"/>
</dbReference>
<dbReference type="GO" id="GO:0005737">
    <property type="term" value="C:cytoplasm"/>
    <property type="evidence" value="ECO:0007669"/>
    <property type="project" value="UniProtKB-SubCell"/>
</dbReference>
<evidence type="ECO:0000313" key="12">
    <source>
        <dbReference type="EMBL" id="NYI96978.1"/>
    </source>
</evidence>
<keyword evidence="5" id="KW-0963">Cytoplasm</keyword>
<keyword evidence="7 12" id="KW-0808">Transferase</keyword>
<keyword evidence="13" id="KW-1185">Reference proteome</keyword>
<evidence type="ECO:0000256" key="9">
    <source>
        <dbReference type="ARBA" id="ARBA00030757"/>
    </source>
</evidence>
<comment type="subcellular location">
    <subcellularLocation>
        <location evidence="1">Cytoplasm</location>
    </subcellularLocation>
</comment>
<dbReference type="SUPFAM" id="SSF53335">
    <property type="entry name" value="S-adenosyl-L-methionine-dependent methyltransferases"/>
    <property type="match status" value="1"/>
</dbReference>
<dbReference type="Gene3D" id="3.40.50.150">
    <property type="entry name" value="Vaccinia Virus protein VP39"/>
    <property type="match status" value="1"/>
</dbReference>
<evidence type="ECO:0000256" key="11">
    <source>
        <dbReference type="ARBA" id="ARBA00031350"/>
    </source>
</evidence>
<dbReference type="GO" id="GO:0004719">
    <property type="term" value="F:protein-L-isoaspartate (D-aspartate) O-methyltransferase activity"/>
    <property type="evidence" value="ECO:0007669"/>
    <property type="project" value="UniProtKB-EC"/>
</dbReference>
<dbReference type="GO" id="GO:0032259">
    <property type="term" value="P:methylation"/>
    <property type="evidence" value="ECO:0007669"/>
    <property type="project" value="UniProtKB-KW"/>
</dbReference>
<organism evidence="12 13">
    <name type="scientific">Streptomonospora nanhaiensis</name>
    <dbReference type="NCBI Taxonomy" id="1323731"/>
    <lineage>
        <taxon>Bacteria</taxon>
        <taxon>Bacillati</taxon>
        <taxon>Actinomycetota</taxon>
        <taxon>Actinomycetes</taxon>
        <taxon>Streptosporangiales</taxon>
        <taxon>Nocardiopsidaceae</taxon>
        <taxon>Streptomonospora</taxon>
    </lineage>
</organism>
<comment type="similarity">
    <text evidence="2">Belongs to the methyltransferase superfamily. L-isoaspartyl/D-aspartyl protein methyltransferase family.</text>
</comment>
<gene>
    <name evidence="12" type="ORF">HNR12_003255</name>
</gene>